<protein>
    <submittedName>
        <fullName evidence="3">Uncharacterized protein</fullName>
    </submittedName>
</protein>
<evidence type="ECO:0000313" key="3">
    <source>
        <dbReference type="EMBL" id="ROT78869.1"/>
    </source>
</evidence>
<feature type="transmembrane region" description="Helical" evidence="2">
    <location>
        <begin position="51"/>
        <end position="72"/>
    </location>
</feature>
<keyword evidence="2" id="KW-0812">Transmembrane</keyword>
<keyword evidence="2" id="KW-0472">Membrane</keyword>
<evidence type="ECO:0000256" key="1">
    <source>
        <dbReference type="SAM" id="MobiDB-lite"/>
    </source>
</evidence>
<proteinExistence type="predicted"/>
<sequence length="483" mass="53605">MHCCLPRVSLFFPLSRFSLSSLFLLTFFLAFSFSFFPLFHRSSLSSFASLSPRYFALFSSLSSALLGVEIFLRPLAFTRPFSLFPLFPPLRSSVFQIHFCSTAYCLLSFRSPLPSPPYRQVGAGWCGGNPTSAPPTLLPWVLFRRPHGPPSPCLRLPPHSTPLCHSPSPSSCTRISLFLSPSPPRSRLTLSDLLLPYFPPPPRRLPILFLPPSHTLCSSPHPLSPLRLPVLRFLFLSSSFLPLPLATDPPFLPLPLSLPFKPTVSSLSLVFLLSPPPPPTRPPLPSLPSPFSHSPPLTPCPHPPFSKTPLSQTVCFLSFRHSHSPQRCDPMSNAFTSSVATQHIPSVTILKAFWGTEASLSSSSMPLSHDPPQLFFLTSFLFHLSLIALSPLGGFMSRLDSPGSAPRRQTPYNPPTPNPHALRKTPFVPNFTVYILNFVICRWTLRSPSPRVSASDRPRFDNVRACVTSKEKAARRRKSEERG</sequence>
<dbReference type="Proteomes" id="UP000283509">
    <property type="component" value="Unassembled WGS sequence"/>
</dbReference>
<keyword evidence="4" id="KW-1185">Reference proteome</keyword>
<reference evidence="3 4" key="2">
    <citation type="submission" date="2019-01" db="EMBL/GenBank/DDBJ databases">
        <title>The decoding of complex shrimp genome reveals the adaptation for benthos swimmer, frequently molting mechanism and breeding impact on genome.</title>
        <authorList>
            <person name="Sun Y."/>
            <person name="Gao Y."/>
            <person name="Yu Y."/>
        </authorList>
    </citation>
    <scope>NUCLEOTIDE SEQUENCE [LARGE SCALE GENOMIC DNA]</scope>
    <source>
        <tissue evidence="3">Muscle</tissue>
    </source>
</reference>
<feature type="region of interest" description="Disordered" evidence="1">
    <location>
        <begin position="400"/>
        <end position="423"/>
    </location>
</feature>
<organism evidence="3 4">
    <name type="scientific">Penaeus vannamei</name>
    <name type="common">Whiteleg shrimp</name>
    <name type="synonym">Litopenaeus vannamei</name>
    <dbReference type="NCBI Taxonomy" id="6689"/>
    <lineage>
        <taxon>Eukaryota</taxon>
        <taxon>Metazoa</taxon>
        <taxon>Ecdysozoa</taxon>
        <taxon>Arthropoda</taxon>
        <taxon>Crustacea</taxon>
        <taxon>Multicrustacea</taxon>
        <taxon>Malacostraca</taxon>
        <taxon>Eumalacostraca</taxon>
        <taxon>Eucarida</taxon>
        <taxon>Decapoda</taxon>
        <taxon>Dendrobranchiata</taxon>
        <taxon>Penaeoidea</taxon>
        <taxon>Penaeidae</taxon>
        <taxon>Penaeus</taxon>
    </lineage>
</organism>
<gene>
    <name evidence="3" type="ORF">C7M84_002412</name>
</gene>
<comment type="caution">
    <text evidence="3">The sequence shown here is derived from an EMBL/GenBank/DDBJ whole genome shotgun (WGS) entry which is preliminary data.</text>
</comment>
<dbReference type="EMBL" id="QCYY01001318">
    <property type="protein sequence ID" value="ROT78869.1"/>
    <property type="molecule type" value="Genomic_DNA"/>
</dbReference>
<keyword evidence="2" id="KW-1133">Transmembrane helix</keyword>
<name>A0A423TQZ2_PENVA</name>
<feature type="transmembrane region" description="Helical" evidence="2">
    <location>
        <begin position="17"/>
        <end position="39"/>
    </location>
</feature>
<evidence type="ECO:0000313" key="4">
    <source>
        <dbReference type="Proteomes" id="UP000283509"/>
    </source>
</evidence>
<reference evidence="3 4" key="1">
    <citation type="submission" date="2018-04" db="EMBL/GenBank/DDBJ databases">
        <authorList>
            <person name="Zhang X."/>
            <person name="Yuan J."/>
            <person name="Li F."/>
            <person name="Xiang J."/>
        </authorList>
    </citation>
    <scope>NUCLEOTIDE SEQUENCE [LARGE SCALE GENOMIC DNA]</scope>
    <source>
        <tissue evidence="3">Muscle</tissue>
    </source>
</reference>
<accession>A0A423TQZ2</accession>
<evidence type="ECO:0000256" key="2">
    <source>
        <dbReference type="SAM" id="Phobius"/>
    </source>
</evidence>
<dbReference type="AlphaFoldDB" id="A0A423TQZ2"/>